<protein>
    <submittedName>
        <fullName evidence="2">Uncharacterized protein</fullName>
    </submittedName>
</protein>
<reference evidence="2" key="1">
    <citation type="journal article" date="2015" name="J. Virol.">
        <title>Genomic and Proteomic Analyses Indicate that Banchine and Campoplegine Polydnaviruses Have Similar, if Not Identical, Viral Ancestors.</title>
        <authorList>
            <person name="Beliveau C."/>
            <person name="Cohen A."/>
            <person name="Stewart D."/>
            <person name="Periquet G."/>
            <person name="Djoumad A."/>
            <person name="Kuhn L."/>
            <person name="Stoltz D."/>
            <person name="Volkoff A.-N."/>
            <person name="Herniou E."/>
            <person name="Drezen J.-M."/>
            <person name="Cusson M."/>
        </authorList>
    </citation>
    <scope>NUCLEOTIDE SEQUENCE</scope>
</reference>
<accession>A0A0F6QAB4</accession>
<dbReference type="EMBL" id="KP706802">
    <property type="protein sequence ID" value="AKD28133.1"/>
    <property type="molecule type" value="Genomic_DNA"/>
</dbReference>
<proteinExistence type="predicted"/>
<evidence type="ECO:0000313" key="2">
    <source>
        <dbReference type="EMBL" id="AKD28133.1"/>
    </source>
</evidence>
<feature type="region of interest" description="Disordered" evidence="1">
    <location>
        <begin position="1"/>
        <end position="30"/>
    </location>
</feature>
<organism evidence="2">
    <name type="scientific">Glypta fumiferanae</name>
    <dbReference type="NCBI Taxonomy" id="389681"/>
    <lineage>
        <taxon>Eukaryota</taxon>
        <taxon>Metazoa</taxon>
        <taxon>Ecdysozoa</taxon>
        <taxon>Arthropoda</taxon>
        <taxon>Hexapoda</taxon>
        <taxon>Insecta</taxon>
        <taxon>Pterygota</taxon>
        <taxon>Neoptera</taxon>
        <taxon>Endopterygota</taxon>
        <taxon>Hymenoptera</taxon>
        <taxon>Apocrita</taxon>
        <taxon>Ichneumonoidea</taxon>
        <taxon>Ichneumonidae</taxon>
        <taxon>Banchinae</taxon>
        <taxon>Glypta</taxon>
    </lineage>
</organism>
<sequence>MGTWRGHFESDMDSLKMSQRGESNKPYLKGSIPKGNFLRDPMFTNIDGSYFFFFFFF</sequence>
<name>A0A0F6QAB4_9HYME</name>
<feature type="compositionally biased region" description="Basic and acidic residues" evidence="1">
    <location>
        <begin position="1"/>
        <end position="14"/>
    </location>
</feature>
<dbReference type="AlphaFoldDB" id="A0A0F6QAB4"/>
<evidence type="ECO:0000256" key="1">
    <source>
        <dbReference type="SAM" id="MobiDB-lite"/>
    </source>
</evidence>